<dbReference type="EMBL" id="PQIB02000002">
    <property type="protein sequence ID" value="RLN34299.1"/>
    <property type="molecule type" value="Genomic_DNA"/>
</dbReference>
<feature type="compositionally biased region" description="Basic and acidic residues" evidence="1">
    <location>
        <begin position="216"/>
        <end position="228"/>
    </location>
</feature>
<evidence type="ECO:0000313" key="3">
    <source>
        <dbReference type="Proteomes" id="UP000275267"/>
    </source>
</evidence>
<feature type="compositionally biased region" description="Basic and acidic residues" evidence="1">
    <location>
        <begin position="196"/>
        <end position="209"/>
    </location>
</feature>
<feature type="region of interest" description="Disordered" evidence="1">
    <location>
        <begin position="187"/>
        <end position="278"/>
    </location>
</feature>
<organism evidence="2 3">
    <name type="scientific">Panicum miliaceum</name>
    <name type="common">Proso millet</name>
    <name type="synonym">Broomcorn millet</name>
    <dbReference type="NCBI Taxonomy" id="4540"/>
    <lineage>
        <taxon>Eukaryota</taxon>
        <taxon>Viridiplantae</taxon>
        <taxon>Streptophyta</taxon>
        <taxon>Embryophyta</taxon>
        <taxon>Tracheophyta</taxon>
        <taxon>Spermatophyta</taxon>
        <taxon>Magnoliopsida</taxon>
        <taxon>Liliopsida</taxon>
        <taxon>Poales</taxon>
        <taxon>Poaceae</taxon>
        <taxon>PACMAD clade</taxon>
        <taxon>Panicoideae</taxon>
        <taxon>Panicodae</taxon>
        <taxon>Paniceae</taxon>
        <taxon>Panicinae</taxon>
        <taxon>Panicum</taxon>
        <taxon>Panicum sect. Panicum</taxon>
    </lineage>
</organism>
<gene>
    <name evidence="2" type="ORF">C2845_PM03G25260</name>
</gene>
<evidence type="ECO:0000256" key="1">
    <source>
        <dbReference type="SAM" id="MobiDB-lite"/>
    </source>
</evidence>
<accession>A0A3L6T7Z7</accession>
<name>A0A3L6T7Z7_PANMI</name>
<sequence length="278" mass="31874">MYSCLSVLVNEINFLDVKKIEDTELSRKIFPSLRRPDYDLVTSIIYEKELSTLTPNQVLNKVIADELRNGIKPRDPPSSPTQSALACKQAKMLKKLAIKGSSSEEEEEEASTSSSNDEKEEMHPKPLKQVKIMNKRLKKINVIGFMVFLKDGPYHQLLKVEKIKFKKEKKQKKEEEKHKHEAFATFGEWIGTRSAQPEHHSGREDEHRSRAPGSTRPREEAPEQEQKNKNKVGFTSCETGAPEQSTRSTNNGRLVPHRLTAEHHGGRRVNKRTRELQI</sequence>
<feature type="region of interest" description="Disordered" evidence="1">
    <location>
        <begin position="98"/>
        <end position="130"/>
    </location>
</feature>
<feature type="compositionally biased region" description="Polar residues" evidence="1">
    <location>
        <begin position="236"/>
        <end position="252"/>
    </location>
</feature>
<protein>
    <submittedName>
        <fullName evidence="2">Ruda putative polyprotein</fullName>
    </submittedName>
</protein>
<evidence type="ECO:0000313" key="2">
    <source>
        <dbReference type="EMBL" id="RLN34299.1"/>
    </source>
</evidence>
<dbReference type="OrthoDB" id="10570019at2759"/>
<keyword evidence="3" id="KW-1185">Reference proteome</keyword>
<dbReference type="Proteomes" id="UP000275267">
    <property type="component" value="Unassembled WGS sequence"/>
</dbReference>
<comment type="caution">
    <text evidence="2">The sequence shown here is derived from an EMBL/GenBank/DDBJ whole genome shotgun (WGS) entry which is preliminary data.</text>
</comment>
<reference evidence="3" key="1">
    <citation type="journal article" date="2019" name="Nat. Commun.">
        <title>The genome of broomcorn millet.</title>
        <authorList>
            <person name="Zou C."/>
            <person name="Miki D."/>
            <person name="Li D."/>
            <person name="Tang Q."/>
            <person name="Xiao L."/>
            <person name="Rajput S."/>
            <person name="Deng P."/>
            <person name="Jia W."/>
            <person name="Huang R."/>
            <person name="Zhang M."/>
            <person name="Sun Y."/>
            <person name="Hu J."/>
            <person name="Fu X."/>
            <person name="Schnable P.S."/>
            <person name="Li F."/>
            <person name="Zhang H."/>
            <person name="Feng B."/>
            <person name="Zhu X."/>
            <person name="Liu R."/>
            <person name="Schnable J.C."/>
            <person name="Zhu J.-K."/>
            <person name="Zhang H."/>
        </authorList>
    </citation>
    <scope>NUCLEOTIDE SEQUENCE [LARGE SCALE GENOMIC DNA]</scope>
</reference>
<proteinExistence type="predicted"/>
<dbReference type="AlphaFoldDB" id="A0A3L6T7Z7"/>